<dbReference type="PROSITE" id="PS51257">
    <property type="entry name" value="PROKAR_LIPOPROTEIN"/>
    <property type="match status" value="1"/>
</dbReference>
<protein>
    <submittedName>
        <fullName evidence="7">MFS transporter</fullName>
    </submittedName>
</protein>
<dbReference type="PROSITE" id="PS50850">
    <property type="entry name" value="MFS"/>
    <property type="match status" value="1"/>
</dbReference>
<feature type="transmembrane region" description="Helical" evidence="5">
    <location>
        <begin position="260"/>
        <end position="280"/>
    </location>
</feature>
<dbReference type="InterPro" id="IPR051788">
    <property type="entry name" value="MFS_Transporter"/>
</dbReference>
<organism evidence="7 8">
    <name type="scientific">Flexivirga aerilata</name>
    <dbReference type="NCBI Taxonomy" id="1656889"/>
    <lineage>
        <taxon>Bacteria</taxon>
        <taxon>Bacillati</taxon>
        <taxon>Actinomycetota</taxon>
        <taxon>Actinomycetes</taxon>
        <taxon>Micrococcales</taxon>
        <taxon>Dermacoccaceae</taxon>
        <taxon>Flexivirga</taxon>
    </lineage>
</organism>
<feature type="transmembrane region" description="Helical" evidence="5">
    <location>
        <begin position="7"/>
        <end position="27"/>
    </location>
</feature>
<evidence type="ECO:0000256" key="1">
    <source>
        <dbReference type="ARBA" id="ARBA00004651"/>
    </source>
</evidence>
<dbReference type="Proteomes" id="UP000557772">
    <property type="component" value="Unassembled WGS sequence"/>
</dbReference>
<dbReference type="GO" id="GO:0022857">
    <property type="term" value="F:transmembrane transporter activity"/>
    <property type="evidence" value="ECO:0007669"/>
    <property type="project" value="InterPro"/>
</dbReference>
<feature type="transmembrane region" description="Helical" evidence="5">
    <location>
        <begin position="156"/>
        <end position="175"/>
    </location>
</feature>
<feature type="transmembrane region" description="Helical" evidence="5">
    <location>
        <begin position="66"/>
        <end position="85"/>
    </location>
</feature>
<proteinExistence type="predicted"/>
<sequence>MRVSSRAAIAAAYFAQGCAFLSLTTRLPKVESHWGLSQLGLTLLMLMIVLLAGAGSLLAERLAPRVGSATVLRGGLLTVCVALLASGPAPGIPLLVVGMAIYGLGLGVVDATSNMQAVALEHRVRRSLLPSFHGAWTAGGIVGTLVSLALPHASVAAVSVGVAVLPLMVAAAPYLPGRGGAVDPTSAGDIPWRPILLVGAACVVFYTVDTASTTWGSVYFDHTLGAPEALVALAALPYLVASLAARIAGDRLTDRFGATLLLRVGAVVAVVGLIVIVVAPSWPVGVLGFLVLGAGIAVVAPLSYSAAALLARGDRLDADAERARIDAVIARFNQFNYVGALVGSVLTGAIGTGSLRSGYAVPAVLVLALLPLARVFSRRTLASLA</sequence>
<keyword evidence="8" id="KW-1185">Reference proteome</keyword>
<dbReference type="PANTHER" id="PTHR23514:SF13">
    <property type="entry name" value="INNER MEMBRANE PROTEIN YBJJ"/>
    <property type="match status" value="1"/>
</dbReference>
<dbReference type="RefSeq" id="WP_171153462.1">
    <property type="nucleotide sequence ID" value="NZ_JABENB010000001.1"/>
</dbReference>
<dbReference type="AlphaFoldDB" id="A0A849AF42"/>
<dbReference type="Pfam" id="PF07690">
    <property type="entry name" value="MFS_1"/>
    <property type="match status" value="1"/>
</dbReference>
<evidence type="ECO:0000256" key="3">
    <source>
        <dbReference type="ARBA" id="ARBA00022989"/>
    </source>
</evidence>
<reference evidence="7 8" key="1">
    <citation type="submission" date="2020-05" db="EMBL/GenBank/DDBJ databases">
        <title>Flexivirga sp. ID2601S isolated from air conditioner.</title>
        <authorList>
            <person name="Kim D.H."/>
        </authorList>
    </citation>
    <scope>NUCLEOTIDE SEQUENCE [LARGE SCALE GENOMIC DNA]</scope>
    <source>
        <strain evidence="7 8">ID2601S</strain>
    </source>
</reference>
<feature type="transmembrane region" description="Helical" evidence="5">
    <location>
        <begin position="286"/>
        <end position="311"/>
    </location>
</feature>
<feature type="transmembrane region" description="Helical" evidence="5">
    <location>
        <begin position="229"/>
        <end position="248"/>
    </location>
</feature>
<accession>A0A849AF42</accession>
<feature type="transmembrane region" description="Helical" evidence="5">
    <location>
        <begin position="132"/>
        <end position="150"/>
    </location>
</feature>
<gene>
    <name evidence="7" type="ORF">HJ588_07150</name>
</gene>
<dbReference type="InterPro" id="IPR020846">
    <property type="entry name" value="MFS_dom"/>
</dbReference>
<dbReference type="SUPFAM" id="SSF103473">
    <property type="entry name" value="MFS general substrate transporter"/>
    <property type="match status" value="1"/>
</dbReference>
<feature type="transmembrane region" description="Helical" evidence="5">
    <location>
        <begin position="91"/>
        <end position="111"/>
    </location>
</feature>
<keyword evidence="3 5" id="KW-1133">Transmembrane helix</keyword>
<dbReference type="InterPro" id="IPR011701">
    <property type="entry name" value="MFS"/>
</dbReference>
<comment type="caution">
    <text evidence="7">The sequence shown here is derived from an EMBL/GenBank/DDBJ whole genome shotgun (WGS) entry which is preliminary data.</text>
</comment>
<evidence type="ECO:0000256" key="4">
    <source>
        <dbReference type="ARBA" id="ARBA00023136"/>
    </source>
</evidence>
<dbReference type="EMBL" id="JABENB010000001">
    <property type="protein sequence ID" value="NNG39049.1"/>
    <property type="molecule type" value="Genomic_DNA"/>
</dbReference>
<dbReference type="Gene3D" id="1.20.1250.20">
    <property type="entry name" value="MFS general substrate transporter like domains"/>
    <property type="match status" value="2"/>
</dbReference>
<evidence type="ECO:0000313" key="8">
    <source>
        <dbReference type="Proteomes" id="UP000557772"/>
    </source>
</evidence>
<dbReference type="GO" id="GO:0005886">
    <property type="term" value="C:plasma membrane"/>
    <property type="evidence" value="ECO:0007669"/>
    <property type="project" value="UniProtKB-SubCell"/>
</dbReference>
<name>A0A849AF42_9MICO</name>
<comment type="subcellular location">
    <subcellularLocation>
        <location evidence="1">Cell membrane</location>
        <topology evidence="1">Multi-pass membrane protein</topology>
    </subcellularLocation>
</comment>
<dbReference type="InterPro" id="IPR036259">
    <property type="entry name" value="MFS_trans_sf"/>
</dbReference>
<feature type="transmembrane region" description="Helical" evidence="5">
    <location>
        <begin position="195"/>
        <end position="217"/>
    </location>
</feature>
<dbReference type="PANTHER" id="PTHR23514">
    <property type="entry name" value="BYPASS OF STOP CODON PROTEIN 6"/>
    <property type="match status" value="1"/>
</dbReference>
<evidence type="ECO:0000256" key="2">
    <source>
        <dbReference type="ARBA" id="ARBA00022692"/>
    </source>
</evidence>
<feature type="transmembrane region" description="Helical" evidence="5">
    <location>
        <begin position="357"/>
        <end position="376"/>
    </location>
</feature>
<feature type="transmembrane region" description="Helical" evidence="5">
    <location>
        <begin position="332"/>
        <end position="351"/>
    </location>
</feature>
<keyword evidence="2 5" id="KW-0812">Transmembrane</keyword>
<feature type="domain" description="Major facilitator superfamily (MFS) profile" evidence="6">
    <location>
        <begin position="195"/>
        <end position="385"/>
    </location>
</feature>
<keyword evidence="4 5" id="KW-0472">Membrane</keyword>
<evidence type="ECO:0000259" key="6">
    <source>
        <dbReference type="PROSITE" id="PS50850"/>
    </source>
</evidence>
<evidence type="ECO:0000256" key="5">
    <source>
        <dbReference type="SAM" id="Phobius"/>
    </source>
</evidence>
<evidence type="ECO:0000313" key="7">
    <source>
        <dbReference type="EMBL" id="NNG39049.1"/>
    </source>
</evidence>
<feature type="transmembrane region" description="Helical" evidence="5">
    <location>
        <begin position="39"/>
        <end position="59"/>
    </location>
</feature>